<comment type="caution">
    <text evidence="2">The sequence shown here is derived from an EMBL/GenBank/DDBJ whole genome shotgun (WGS) entry which is preliminary data.</text>
</comment>
<feature type="compositionally biased region" description="Low complexity" evidence="1">
    <location>
        <begin position="32"/>
        <end position="42"/>
    </location>
</feature>
<evidence type="ECO:0000256" key="1">
    <source>
        <dbReference type="SAM" id="MobiDB-lite"/>
    </source>
</evidence>
<dbReference type="AlphaFoldDB" id="A0AAV7Q600"/>
<dbReference type="Proteomes" id="UP001066276">
    <property type="component" value="Chromosome 6"/>
</dbReference>
<accession>A0AAV7Q600</accession>
<dbReference type="EMBL" id="JANPWB010000010">
    <property type="protein sequence ID" value="KAJ1134665.1"/>
    <property type="molecule type" value="Genomic_DNA"/>
</dbReference>
<protein>
    <submittedName>
        <fullName evidence="2">Uncharacterized protein</fullName>
    </submittedName>
</protein>
<sequence length="88" mass="9840">MSGHIKVERGRPAQPRVTVSRHARHVEAQNRSSSADSDAASSCDTNERLYLMSDILMQERTSEHVQLVDKQQIKKTATVEIQVGSHIT</sequence>
<name>A0AAV7Q600_PLEWA</name>
<evidence type="ECO:0000313" key="2">
    <source>
        <dbReference type="EMBL" id="KAJ1134665.1"/>
    </source>
</evidence>
<keyword evidence="3" id="KW-1185">Reference proteome</keyword>
<feature type="compositionally biased region" description="Basic and acidic residues" evidence="1">
    <location>
        <begin position="1"/>
        <end position="11"/>
    </location>
</feature>
<organism evidence="2 3">
    <name type="scientific">Pleurodeles waltl</name>
    <name type="common">Iberian ribbed newt</name>
    <dbReference type="NCBI Taxonomy" id="8319"/>
    <lineage>
        <taxon>Eukaryota</taxon>
        <taxon>Metazoa</taxon>
        <taxon>Chordata</taxon>
        <taxon>Craniata</taxon>
        <taxon>Vertebrata</taxon>
        <taxon>Euteleostomi</taxon>
        <taxon>Amphibia</taxon>
        <taxon>Batrachia</taxon>
        <taxon>Caudata</taxon>
        <taxon>Salamandroidea</taxon>
        <taxon>Salamandridae</taxon>
        <taxon>Pleurodelinae</taxon>
        <taxon>Pleurodeles</taxon>
    </lineage>
</organism>
<reference evidence="2" key="1">
    <citation type="journal article" date="2022" name="bioRxiv">
        <title>Sequencing and chromosome-scale assembly of the giantPleurodeles waltlgenome.</title>
        <authorList>
            <person name="Brown T."/>
            <person name="Elewa A."/>
            <person name="Iarovenko S."/>
            <person name="Subramanian E."/>
            <person name="Araus A.J."/>
            <person name="Petzold A."/>
            <person name="Susuki M."/>
            <person name="Suzuki K.-i.T."/>
            <person name="Hayashi T."/>
            <person name="Toyoda A."/>
            <person name="Oliveira C."/>
            <person name="Osipova E."/>
            <person name="Leigh N.D."/>
            <person name="Simon A."/>
            <person name="Yun M.H."/>
        </authorList>
    </citation>
    <scope>NUCLEOTIDE SEQUENCE</scope>
    <source>
        <strain evidence="2">20211129_DDA</strain>
        <tissue evidence="2">Liver</tissue>
    </source>
</reference>
<feature type="region of interest" description="Disordered" evidence="1">
    <location>
        <begin position="1"/>
        <end position="43"/>
    </location>
</feature>
<evidence type="ECO:0000313" key="3">
    <source>
        <dbReference type="Proteomes" id="UP001066276"/>
    </source>
</evidence>
<gene>
    <name evidence="2" type="ORF">NDU88_001116</name>
</gene>
<proteinExistence type="predicted"/>